<keyword evidence="1" id="KW-1185">Reference proteome</keyword>
<reference evidence="2" key="1">
    <citation type="submission" date="2022-11" db="UniProtKB">
        <authorList>
            <consortium name="WormBaseParasite"/>
        </authorList>
    </citation>
    <scope>IDENTIFICATION</scope>
</reference>
<name>A0A914NET2_MELIC</name>
<dbReference type="WBParaSite" id="Minc3s05360g38094">
    <property type="protein sequence ID" value="Minc3s05360g38094"/>
    <property type="gene ID" value="Minc3s05360g38094"/>
</dbReference>
<accession>A0A914NET2</accession>
<organism evidence="1 2">
    <name type="scientific">Meloidogyne incognita</name>
    <name type="common">Southern root-knot nematode worm</name>
    <name type="synonym">Oxyuris incognita</name>
    <dbReference type="NCBI Taxonomy" id="6306"/>
    <lineage>
        <taxon>Eukaryota</taxon>
        <taxon>Metazoa</taxon>
        <taxon>Ecdysozoa</taxon>
        <taxon>Nematoda</taxon>
        <taxon>Chromadorea</taxon>
        <taxon>Rhabditida</taxon>
        <taxon>Tylenchina</taxon>
        <taxon>Tylenchomorpha</taxon>
        <taxon>Tylenchoidea</taxon>
        <taxon>Meloidogynidae</taxon>
        <taxon>Meloidogyninae</taxon>
        <taxon>Meloidogyne</taxon>
        <taxon>Meloidogyne incognita group</taxon>
    </lineage>
</organism>
<dbReference type="AlphaFoldDB" id="A0A914NET2"/>
<protein>
    <submittedName>
        <fullName evidence="2">Uncharacterized protein</fullName>
    </submittedName>
</protein>
<sequence>MLGGKVQTAAALRVHGPQPSLIQPRGKIELGNPAKLGDILELKWEIMAMDEELDFLVRDCFAEPGTSGNQGERLPLIEN</sequence>
<evidence type="ECO:0000313" key="1">
    <source>
        <dbReference type="Proteomes" id="UP000887563"/>
    </source>
</evidence>
<dbReference type="Proteomes" id="UP000887563">
    <property type="component" value="Unplaced"/>
</dbReference>
<evidence type="ECO:0000313" key="2">
    <source>
        <dbReference type="WBParaSite" id="Minc3s05360g38094"/>
    </source>
</evidence>
<proteinExistence type="predicted"/>